<evidence type="ECO:0000313" key="2">
    <source>
        <dbReference type="Proteomes" id="UP001163321"/>
    </source>
</evidence>
<gene>
    <name evidence="1" type="ORF">PsorP6_008868</name>
</gene>
<dbReference type="Proteomes" id="UP001163321">
    <property type="component" value="Chromosome 5"/>
</dbReference>
<proteinExistence type="predicted"/>
<keyword evidence="2" id="KW-1185">Reference proteome</keyword>
<accession>A0ACC0VYD5</accession>
<protein>
    <submittedName>
        <fullName evidence="1">Uncharacterized protein</fullName>
    </submittedName>
</protein>
<name>A0ACC0VYD5_9STRA</name>
<dbReference type="EMBL" id="CM047584">
    <property type="protein sequence ID" value="KAI9911575.1"/>
    <property type="molecule type" value="Genomic_DNA"/>
</dbReference>
<sequence>MTTSRRERMKLVWKPAHLAGVLVIAMAFIDAASIAYFVRILLFLYFILASLDLALTRYHLWNFEPTIPTPKRYALVTGASSGIGREMSYLLSEQKYSLVLAARSKAVLERMRVEIEMVNQPSEVLVCVCDLGTDEGISKLINFVHEKKLIIDILVNNAGASLVKNFTEHKETEVDWTMTLNTKAMVKLTHALVPQMVERKVGRVLNISSIAAIGGVPMAALYCSSKAFMLNFSQALSYELRSTGVTVTCVCPGPVYTNFLKAISNDYPVCMKLPGVAADPKDTAKVALDAMFNGEILVNDTWYSYLCGNLIQAIIPRRLAAFCLVAGFQDLKGFWQVLKR</sequence>
<reference evidence="1 2" key="1">
    <citation type="journal article" date="2022" name="bioRxiv">
        <title>The genome of the oomycete Peronosclerospora sorghi, a cosmopolitan pathogen of maize and sorghum, is inflated with dispersed pseudogenes.</title>
        <authorList>
            <person name="Fletcher K."/>
            <person name="Martin F."/>
            <person name="Isakeit T."/>
            <person name="Cavanaugh K."/>
            <person name="Magill C."/>
            <person name="Michelmore R."/>
        </authorList>
    </citation>
    <scope>NUCLEOTIDE SEQUENCE [LARGE SCALE GENOMIC DNA]</scope>
    <source>
        <strain evidence="1">P6</strain>
    </source>
</reference>
<organism evidence="1 2">
    <name type="scientific">Peronosclerospora sorghi</name>
    <dbReference type="NCBI Taxonomy" id="230839"/>
    <lineage>
        <taxon>Eukaryota</taxon>
        <taxon>Sar</taxon>
        <taxon>Stramenopiles</taxon>
        <taxon>Oomycota</taxon>
        <taxon>Peronosporomycetes</taxon>
        <taxon>Peronosporales</taxon>
        <taxon>Peronosporaceae</taxon>
        <taxon>Peronosclerospora</taxon>
    </lineage>
</organism>
<evidence type="ECO:0000313" key="1">
    <source>
        <dbReference type="EMBL" id="KAI9911575.1"/>
    </source>
</evidence>
<comment type="caution">
    <text evidence="1">The sequence shown here is derived from an EMBL/GenBank/DDBJ whole genome shotgun (WGS) entry which is preliminary data.</text>
</comment>